<evidence type="ECO:0000313" key="1">
    <source>
        <dbReference type="EMBL" id="RXJ70188.1"/>
    </source>
</evidence>
<dbReference type="Pfam" id="PF12118">
    <property type="entry name" value="SprA-related"/>
    <property type="match status" value="1"/>
</dbReference>
<gene>
    <name evidence="1" type="ORF">CRV08_01080</name>
</gene>
<comment type="caution">
    <text evidence="1">The sequence shown here is derived from an EMBL/GenBank/DDBJ whole genome shotgun (WGS) entry which is preliminary data.</text>
</comment>
<sequence length="159" mass="17740">MEAINSVSRSNIYMQLAQKRADLANIDKKEQEKTTQESYDKTNEVNNQYNQKDYDLVLGKFKKLDTETKAHEQAHAANAPTTTPINYNYQVGPDGKLYANGGSVRYDTSIPEDEGSANYKLEQLQNAASAPNELSAADAQIAKTANLNRMLLQSQEESF</sequence>
<dbReference type="AlphaFoldDB" id="A0A4V1LS22"/>
<dbReference type="EMBL" id="PDKJ01000001">
    <property type="protein sequence ID" value="RXJ70188.1"/>
    <property type="molecule type" value="Genomic_DNA"/>
</dbReference>
<dbReference type="Proteomes" id="UP000290172">
    <property type="component" value="Unassembled WGS sequence"/>
</dbReference>
<organism evidence="1 2">
    <name type="scientific">Halarcobacter ebronensis</name>
    <dbReference type="NCBI Taxonomy" id="1462615"/>
    <lineage>
        <taxon>Bacteria</taxon>
        <taxon>Pseudomonadati</taxon>
        <taxon>Campylobacterota</taxon>
        <taxon>Epsilonproteobacteria</taxon>
        <taxon>Campylobacterales</taxon>
        <taxon>Arcobacteraceae</taxon>
        <taxon>Halarcobacter</taxon>
    </lineage>
</organism>
<evidence type="ECO:0008006" key="3">
    <source>
        <dbReference type="Google" id="ProtNLM"/>
    </source>
</evidence>
<dbReference type="RefSeq" id="WP_128978190.1">
    <property type="nucleotide sequence ID" value="NZ_PDKJ01000001.1"/>
</dbReference>
<name>A0A4V1LS22_9BACT</name>
<evidence type="ECO:0000313" key="2">
    <source>
        <dbReference type="Proteomes" id="UP000290172"/>
    </source>
</evidence>
<reference evidence="1 2" key="1">
    <citation type="submission" date="2017-10" db="EMBL/GenBank/DDBJ databases">
        <title>Genomics of the genus Arcobacter.</title>
        <authorList>
            <person name="Perez-Cataluna A."/>
            <person name="Figueras M.J."/>
        </authorList>
    </citation>
    <scope>NUCLEOTIDE SEQUENCE [LARGE SCALE GENOMIC DNA]</scope>
    <source>
        <strain evidence="1 2">CECT 8993</strain>
    </source>
</reference>
<proteinExistence type="predicted"/>
<protein>
    <recommendedName>
        <fullName evidence="3">SprA-related family protein</fullName>
    </recommendedName>
</protein>
<accession>A0A4V1LS22</accession>
<dbReference type="InterPro" id="IPR021973">
    <property type="entry name" value="SprA-related"/>
</dbReference>